<keyword evidence="5" id="KW-1185">Reference proteome</keyword>
<dbReference type="InterPro" id="IPR050832">
    <property type="entry name" value="Bact_Acetyltransf"/>
</dbReference>
<dbReference type="Pfam" id="PF00583">
    <property type="entry name" value="Acetyltransf_1"/>
    <property type="match status" value="1"/>
</dbReference>
<reference evidence="5" key="1">
    <citation type="journal article" date="2019" name="Int. J. Syst. Evol. Microbiol.">
        <title>The Global Catalogue of Microorganisms (GCM) 10K type strain sequencing project: providing services to taxonomists for standard genome sequencing and annotation.</title>
        <authorList>
            <consortium name="The Broad Institute Genomics Platform"/>
            <consortium name="The Broad Institute Genome Sequencing Center for Infectious Disease"/>
            <person name="Wu L."/>
            <person name="Ma J."/>
        </authorList>
    </citation>
    <scope>NUCLEOTIDE SEQUENCE [LARGE SCALE GENOMIC DNA]</scope>
    <source>
        <strain evidence="5">JCM 16114</strain>
    </source>
</reference>
<dbReference type="SUPFAM" id="SSF55729">
    <property type="entry name" value="Acyl-CoA N-acyltransferases (Nat)"/>
    <property type="match status" value="1"/>
</dbReference>
<dbReference type="InterPro" id="IPR016181">
    <property type="entry name" value="Acyl_CoA_acyltransferase"/>
</dbReference>
<keyword evidence="2" id="KW-0012">Acyltransferase</keyword>
<organism evidence="4 5">
    <name type="scientific">Nonomuraea monospora</name>
    <dbReference type="NCBI Taxonomy" id="568818"/>
    <lineage>
        <taxon>Bacteria</taxon>
        <taxon>Bacillati</taxon>
        <taxon>Actinomycetota</taxon>
        <taxon>Actinomycetes</taxon>
        <taxon>Streptosporangiales</taxon>
        <taxon>Streptosporangiaceae</taxon>
        <taxon>Nonomuraea</taxon>
    </lineage>
</organism>
<dbReference type="RefSeq" id="WP_344480985.1">
    <property type="nucleotide sequence ID" value="NZ_BAAAQX010000016.1"/>
</dbReference>
<dbReference type="CDD" id="cd04301">
    <property type="entry name" value="NAT_SF"/>
    <property type="match status" value="1"/>
</dbReference>
<name>A0ABP5PI23_9ACTN</name>
<proteinExistence type="predicted"/>
<dbReference type="PANTHER" id="PTHR43877">
    <property type="entry name" value="AMINOALKYLPHOSPHONATE N-ACETYLTRANSFERASE-RELATED-RELATED"/>
    <property type="match status" value="1"/>
</dbReference>
<dbReference type="InterPro" id="IPR000182">
    <property type="entry name" value="GNAT_dom"/>
</dbReference>
<evidence type="ECO:0000313" key="4">
    <source>
        <dbReference type="EMBL" id="GAA2210320.1"/>
    </source>
</evidence>
<accession>A0ABP5PI23</accession>
<dbReference type="Gene3D" id="3.40.630.30">
    <property type="match status" value="1"/>
</dbReference>
<evidence type="ECO:0000259" key="3">
    <source>
        <dbReference type="PROSITE" id="PS51186"/>
    </source>
</evidence>
<dbReference type="Proteomes" id="UP001499843">
    <property type="component" value="Unassembled WGS sequence"/>
</dbReference>
<evidence type="ECO:0000256" key="1">
    <source>
        <dbReference type="ARBA" id="ARBA00022679"/>
    </source>
</evidence>
<comment type="caution">
    <text evidence="4">The sequence shown here is derived from an EMBL/GenBank/DDBJ whole genome shotgun (WGS) entry which is preliminary data.</text>
</comment>
<gene>
    <name evidence="4" type="ORF">GCM10009850_057790</name>
</gene>
<protein>
    <submittedName>
        <fullName evidence="4">GNAT family N-acetyltransferase</fullName>
    </submittedName>
</protein>
<keyword evidence="1" id="KW-0808">Transferase</keyword>
<sequence length="156" mass="17102">MTIRPAATADAATLARLNDFVHALHVEHRPDVFHPPAAEAELADRFRDFLGREDTLAFVAEVDARPIGYVAATIHRNPGGVLNRPRRFVMIEHIVVDTWHARTGVGAALVEAVRVGGREAGCTAVVTDVWDFNGPAQAFFAALGFGPMRRWLEQPL</sequence>
<evidence type="ECO:0000313" key="5">
    <source>
        <dbReference type="Proteomes" id="UP001499843"/>
    </source>
</evidence>
<dbReference type="PROSITE" id="PS51186">
    <property type="entry name" value="GNAT"/>
    <property type="match status" value="1"/>
</dbReference>
<feature type="domain" description="N-acetyltransferase" evidence="3">
    <location>
        <begin position="1"/>
        <end position="156"/>
    </location>
</feature>
<dbReference type="EMBL" id="BAAAQX010000016">
    <property type="protein sequence ID" value="GAA2210320.1"/>
    <property type="molecule type" value="Genomic_DNA"/>
</dbReference>
<dbReference type="PANTHER" id="PTHR43877:SF1">
    <property type="entry name" value="ACETYLTRANSFERASE"/>
    <property type="match status" value="1"/>
</dbReference>
<evidence type="ECO:0000256" key="2">
    <source>
        <dbReference type="ARBA" id="ARBA00023315"/>
    </source>
</evidence>